<accession>A0A916NR54</accession>
<dbReference type="InterPro" id="IPR016518">
    <property type="entry name" value="Alpha-L-fucosidase"/>
</dbReference>
<dbReference type="Proteomes" id="UP000693672">
    <property type="component" value="Unassembled WGS sequence"/>
</dbReference>
<evidence type="ECO:0000259" key="2">
    <source>
        <dbReference type="Pfam" id="PF21307"/>
    </source>
</evidence>
<dbReference type="InterPro" id="IPR049053">
    <property type="entry name" value="AFCA-like_C"/>
</dbReference>
<sequence length="770" mass="86393">MHMTKPLAQETKLFYRKPAKRWLQALPLGNGRIGAMVHGQVNREVIQLNEDTVWARGPHNRNNPDALEAVGDIRRLLAEGRLEEAHDIADMAMMGVSRRQPPYQTLGEMNFYFPGHGDGAAVDYYRELDLATGIAKVVYRIGDTVYTREMFTSAPDQALVVRLTADRPNRLRFGVNLFRKFDSITAPESADTVSLDGQCGAWGTKFHVRLKAVIEGGGRSRTLGDHIYVEEADAVTLVMTVSTDFRHAAYRERCKEELEQASGRPYDELRDRHIAEYRSWYDRMSLALAGEGQEDLSLIPTDARIARVKEGCEDVGLMALYFHYGRYLLISSSRPGTIPANLQGIWNDSYIPSWDSKYTININIQMNYWPAEVCNLSELHLPLFDHLERMLPTGQETARVHYGARGFMCHHNTDLWGDTAPTDFARAGLWQMGAAWLCFHLWDHYTYTLDRRFLAERGYPLMKEAALFILDFMFEDEQGNRHIGPTVSPENIYRLPDGQTGRLCMDPAMDIQIARGLFERCIQAAELLETDETLRSEWRAACAKLPEPKIGKHGQLQEWDEDYEEVDPGHRHLSHLFGIFPDDQLLRGESVSRAARAALERRLQYGGGGTGWSLAWIVSLWARFGEGDRACEMIAKLLRTSTADNMLDLHPPQIFQIDGNLGATAGIAELLLQSHEEAIRLLPALPSSWTDGAVAGLRARGGFEVSLEWKDGTLAAGQIRSRAGERCRLLAPVPVRIVYNGTVIAGSKTPGAIVEFAAAAGETYDIRVGS</sequence>
<evidence type="ECO:0008006" key="6">
    <source>
        <dbReference type="Google" id="ProtNLM"/>
    </source>
</evidence>
<dbReference type="AlphaFoldDB" id="A0A916NR54"/>
<feature type="domain" description="Glycosyl hydrolase family 95 catalytic" evidence="3">
    <location>
        <begin position="266"/>
        <end position="671"/>
    </location>
</feature>
<proteinExistence type="predicted"/>
<name>A0A916NR54_9BACL</name>
<dbReference type="PANTHER" id="PTHR31084">
    <property type="entry name" value="ALPHA-L-FUCOSIDASE 2"/>
    <property type="match status" value="1"/>
</dbReference>
<evidence type="ECO:0000259" key="3">
    <source>
        <dbReference type="Pfam" id="PF22124"/>
    </source>
</evidence>
<dbReference type="Pfam" id="PF22124">
    <property type="entry name" value="Glyco_hydro_95_cat"/>
    <property type="match status" value="1"/>
</dbReference>
<dbReference type="PIRSF" id="PIRSF007663">
    <property type="entry name" value="UCP007663"/>
    <property type="match status" value="1"/>
</dbReference>
<dbReference type="InterPro" id="IPR054363">
    <property type="entry name" value="GH95_cat"/>
</dbReference>
<feature type="domain" description="Glycosyl hydrolase family 95 N-terminal" evidence="1">
    <location>
        <begin position="13"/>
        <end position="247"/>
    </location>
</feature>
<reference evidence="4" key="1">
    <citation type="submission" date="2021-06" db="EMBL/GenBank/DDBJ databases">
        <authorList>
            <person name="Criscuolo A."/>
        </authorList>
    </citation>
    <scope>NUCLEOTIDE SEQUENCE</scope>
    <source>
        <strain evidence="4">CIP111600</strain>
    </source>
</reference>
<dbReference type="Pfam" id="PF14498">
    <property type="entry name" value="Glyco_hyd_65N_2"/>
    <property type="match status" value="1"/>
</dbReference>
<dbReference type="PANTHER" id="PTHR31084:SF0">
    <property type="entry name" value="ALPHA-L-FUCOSIDASE 2"/>
    <property type="match status" value="1"/>
</dbReference>
<evidence type="ECO:0000313" key="4">
    <source>
        <dbReference type="EMBL" id="CAG7644801.1"/>
    </source>
</evidence>
<keyword evidence="5" id="KW-1185">Reference proteome</keyword>
<feature type="domain" description="Alpha fucosidase A-like C-terminal" evidence="2">
    <location>
        <begin position="673"/>
        <end position="766"/>
    </location>
</feature>
<organism evidence="4 5">
    <name type="scientific">Paenibacillus solanacearum</name>
    <dbReference type="NCBI Taxonomy" id="2048548"/>
    <lineage>
        <taxon>Bacteria</taxon>
        <taxon>Bacillati</taxon>
        <taxon>Bacillota</taxon>
        <taxon>Bacilli</taxon>
        <taxon>Bacillales</taxon>
        <taxon>Paenibacillaceae</taxon>
        <taxon>Paenibacillus</taxon>
    </lineage>
</organism>
<evidence type="ECO:0000259" key="1">
    <source>
        <dbReference type="Pfam" id="PF14498"/>
    </source>
</evidence>
<dbReference type="EMBL" id="CAJVAS010000029">
    <property type="protein sequence ID" value="CAG7644801.1"/>
    <property type="molecule type" value="Genomic_DNA"/>
</dbReference>
<protein>
    <recommendedName>
        <fullName evidence="6">Alpha-L-fucosidase</fullName>
    </recommendedName>
</protein>
<comment type="caution">
    <text evidence="4">The sequence shown here is derived from an EMBL/GenBank/DDBJ whole genome shotgun (WGS) entry which is preliminary data.</text>
</comment>
<dbReference type="InterPro" id="IPR027414">
    <property type="entry name" value="GH95_N_dom"/>
</dbReference>
<dbReference type="Pfam" id="PF21307">
    <property type="entry name" value="Glyco_hydro_95_C"/>
    <property type="match status" value="1"/>
</dbReference>
<gene>
    <name evidence="4" type="ORF">PAESOLCIP111_04813</name>
</gene>
<dbReference type="GO" id="GO:0004560">
    <property type="term" value="F:alpha-L-fucosidase activity"/>
    <property type="evidence" value="ECO:0007669"/>
    <property type="project" value="TreeGrafter"/>
</dbReference>
<evidence type="ECO:0000313" key="5">
    <source>
        <dbReference type="Proteomes" id="UP000693672"/>
    </source>
</evidence>